<evidence type="ECO:0000313" key="5">
    <source>
        <dbReference type="Proteomes" id="UP001317322"/>
    </source>
</evidence>
<keyword evidence="1" id="KW-0862">Zinc</keyword>
<dbReference type="InterPro" id="IPR007527">
    <property type="entry name" value="Znf_SWIM"/>
</dbReference>
<feature type="compositionally biased region" description="Polar residues" evidence="2">
    <location>
        <begin position="108"/>
        <end position="121"/>
    </location>
</feature>
<reference evidence="4 5" key="1">
    <citation type="submission" date="2022-07" db="EMBL/GenBank/DDBJ databases">
        <title>Novel species in genus cellulomonas.</title>
        <authorList>
            <person name="Ye L."/>
        </authorList>
    </citation>
    <scope>NUCLEOTIDE SEQUENCE [LARGE SCALE GENOMIC DNA]</scope>
    <source>
        <strain evidence="5">zg-Y908</strain>
    </source>
</reference>
<evidence type="ECO:0000313" key="4">
    <source>
        <dbReference type="EMBL" id="UUI65047.1"/>
    </source>
</evidence>
<evidence type="ECO:0000259" key="3">
    <source>
        <dbReference type="PROSITE" id="PS50966"/>
    </source>
</evidence>
<evidence type="ECO:0000256" key="1">
    <source>
        <dbReference type="PROSITE-ProRule" id="PRU00325"/>
    </source>
</evidence>
<evidence type="ECO:0000256" key="2">
    <source>
        <dbReference type="SAM" id="MobiDB-lite"/>
    </source>
</evidence>
<dbReference type="EMBL" id="CP101989">
    <property type="protein sequence ID" value="UUI65047.1"/>
    <property type="molecule type" value="Genomic_DNA"/>
</dbReference>
<keyword evidence="5" id="KW-1185">Reference proteome</keyword>
<dbReference type="PROSITE" id="PS50966">
    <property type="entry name" value="ZF_SWIM"/>
    <property type="match status" value="1"/>
</dbReference>
<keyword evidence="1" id="KW-0479">Metal-binding</keyword>
<name>A0ABY5K7D1_9CELL</name>
<proteinExistence type="predicted"/>
<accession>A0ABY5K7D1</accession>
<feature type="domain" description="SWIM-type" evidence="3">
    <location>
        <begin position="57"/>
        <end position="90"/>
    </location>
</feature>
<protein>
    <submittedName>
        <fullName evidence="4">SWIM zinc finger family protein</fullName>
    </submittedName>
</protein>
<dbReference type="Proteomes" id="UP001317322">
    <property type="component" value="Chromosome"/>
</dbReference>
<keyword evidence="1" id="KW-0863">Zinc-finger</keyword>
<dbReference type="RefSeq" id="WP_227563540.1">
    <property type="nucleotide sequence ID" value="NZ_CP101989.1"/>
</dbReference>
<feature type="region of interest" description="Disordered" evidence="2">
    <location>
        <begin position="95"/>
        <end position="121"/>
    </location>
</feature>
<gene>
    <name evidence="4" type="ORF">NP075_18360</name>
</gene>
<sequence>MSVRTDVAALLARYDEDTWVALANRGLLRRARKDLEQVAVRVAAEDDASVTVAVGDVLVRLGPAGPAGATCTCPSPVICRHVLTAGLWLAGEAAGEGDADEAPPGQASPEQPSQDRAPQEQAQALHTELMTLDAAALTAYAGLAGYRWAHRLLDDADSPPVLTRDRYLTITFPRRGLTARYLGGGLDALVLDQTVPDVARFRVAAVLAWQRAHGLVLAAPPAPRSRSAEPSATSVSRTASRERLRATAAAVLRDTVRVGVSHLSPALHDRLVTSAVWAQGVEYHRLALLLRRIADEVELLLVRSARADDLALLDDVAVAHALVAALDATAGREPAGLLGRARTSYDAVRRLDLVGLGGRPWRTGSGYHGLTCVFWDTTASRVLTWTDARPEGVPGFDPRARWWQPAPWTGLGAPAQAAGRAVVLTQAQASPDGRLSGVESTSASLDDLTGTALLDALPVREVWADLAAHRSTGLLDVVDQASLWTVVRPAAALPAQWDPVEQTLRWPLLDGRGDVLVVEVPWSRLHAHAIARIESLGAGLPAGACVVARVQRVRGRLVGEPLSLVLPDGTLDALHFDPDPEPSAGSALVAGLLAAGTADRPTSPETADGAPGAVPAPVAAVRAVVEQAAQRGCGGTVPGDVHRRLAAAHAAARAVGLAVFVEPDPALDPAESLLRSSYLVQLVERAVG</sequence>
<organism evidence="4 5">
    <name type="scientific">Cellulomonas wangsupingiae</name>
    <dbReference type="NCBI Taxonomy" id="2968085"/>
    <lineage>
        <taxon>Bacteria</taxon>
        <taxon>Bacillati</taxon>
        <taxon>Actinomycetota</taxon>
        <taxon>Actinomycetes</taxon>
        <taxon>Micrococcales</taxon>
        <taxon>Cellulomonadaceae</taxon>
        <taxon>Cellulomonas</taxon>
    </lineage>
</organism>